<dbReference type="InterPro" id="IPR036047">
    <property type="entry name" value="F-box-like_dom_sf"/>
</dbReference>
<sequence length="129" mass="14512">MTPPVQSPFPELLSSNSAPCTDLQSATIWEAIQGARMDIGRIEIAMKQLAAKRSQLKVFVQKNSSILSAIRRLPPEILSEIFALCVCGDPFNPRRRGAWVVARVCRQWRAVAMNTAELWRHFFVPKSGF</sequence>
<comment type="caution">
    <text evidence="2">The sequence shown here is derived from an EMBL/GenBank/DDBJ whole genome shotgun (WGS) entry which is preliminary data.</text>
</comment>
<evidence type="ECO:0000313" key="3">
    <source>
        <dbReference type="Proteomes" id="UP001221142"/>
    </source>
</evidence>
<proteinExistence type="predicted"/>
<feature type="domain" description="F-box" evidence="1">
    <location>
        <begin position="67"/>
        <end position="122"/>
    </location>
</feature>
<organism evidence="2 3">
    <name type="scientific">Roridomyces roridus</name>
    <dbReference type="NCBI Taxonomy" id="1738132"/>
    <lineage>
        <taxon>Eukaryota</taxon>
        <taxon>Fungi</taxon>
        <taxon>Dikarya</taxon>
        <taxon>Basidiomycota</taxon>
        <taxon>Agaricomycotina</taxon>
        <taxon>Agaricomycetes</taxon>
        <taxon>Agaricomycetidae</taxon>
        <taxon>Agaricales</taxon>
        <taxon>Marasmiineae</taxon>
        <taxon>Mycenaceae</taxon>
        <taxon>Roridomyces</taxon>
    </lineage>
</organism>
<dbReference type="EMBL" id="JARKIF010000001">
    <property type="protein sequence ID" value="KAJ7649702.1"/>
    <property type="molecule type" value="Genomic_DNA"/>
</dbReference>
<accession>A0AAD7CK78</accession>
<dbReference type="Gene3D" id="1.20.1280.50">
    <property type="match status" value="1"/>
</dbReference>
<evidence type="ECO:0000313" key="2">
    <source>
        <dbReference type="EMBL" id="KAJ7649702.1"/>
    </source>
</evidence>
<dbReference type="Pfam" id="PF12937">
    <property type="entry name" value="F-box-like"/>
    <property type="match status" value="1"/>
</dbReference>
<evidence type="ECO:0000259" key="1">
    <source>
        <dbReference type="PROSITE" id="PS50181"/>
    </source>
</evidence>
<dbReference type="InterPro" id="IPR001810">
    <property type="entry name" value="F-box_dom"/>
</dbReference>
<keyword evidence="3" id="KW-1185">Reference proteome</keyword>
<dbReference type="SUPFAM" id="SSF81383">
    <property type="entry name" value="F-box domain"/>
    <property type="match status" value="1"/>
</dbReference>
<dbReference type="Proteomes" id="UP001221142">
    <property type="component" value="Unassembled WGS sequence"/>
</dbReference>
<dbReference type="AlphaFoldDB" id="A0AAD7CK78"/>
<name>A0AAD7CK78_9AGAR</name>
<dbReference type="PROSITE" id="PS50181">
    <property type="entry name" value="FBOX"/>
    <property type="match status" value="1"/>
</dbReference>
<protein>
    <recommendedName>
        <fullName evidence="1">F-box domain-containing protein</fullName>
    </recommendedName>
</protein>
<reference evidence="2" key="1">
    <citation type="submission" date="2023-03" db="EMBL/GenBank/DDBJ databases">
        <title>Massive genome expansion in bonnet fungi (Mycena s.s.) driven by repeated elements and novel gene families across ecological guilds.</title>
        <authorList>
            <consortium name="Lawrence Berkeley National Laboratory"/>
            <person name="Harder C.B."/>
            <person name="Miyauchi S."/>
            <person name="Viragh M."/>
            <person name="Kuo A."/>
            <person name="Thoen E."/>
            <person name="Andreopoulos B."/>
            <person name="Lu D."/>
            <person name="Skrede I."/>
            <person name="Drula E."/>
            <person name="Henrissat B."/>
            <person name="Morin E."/>
            <person name="Kohler A."/>
            <person name="Barry K."/>
            <person name="LaButti K."/>
            <person name="Morin E."/>
            <person name="Salamov A."/>
            <person name="Lipzen A."/>
            <person name="Mereny Z."/>
            <person name="Hegedus B."/>
            <person name="Baldrian P."/>
            <person name="Stursova M."/>
            <person name="Weitz H."/>
            <person name="Taylor A."/>
            <person name="Grigoriev I.V."/>
            <person name="Nagy L.G."/>
            <person name="Martin F."/>
            <person name="Kauserud H."/>
        </authorList>
    </citation>
    <scope>NUCLEOTIDE SEQUENCE</scope>
    <source>
        <strain evidence="2">9284</strain>
    </source>
</reference>
<gene>
    <name evidence="2" type="ORF">FB45DRAFT_818850</name>
</gene>